<dbReference type="RefSeq" id="WP_322809540.1">
    <property type="nucleotide sequence ID" value="NZ_JAVBVO010000004.1"/>
</dbReference>
<dbReference type="InterPro" id="IPR039440">
    <property type="entry name" value="DUF3850"/>
</dbReference>
<protein>
    <submittedName>
        <fullName evidence="2">DUF3850 domain-containing protein</fullName>
    </submittedName>
</protein>
<dbReference type="SUPFAM" id="SSF88697">
    <property type="entry name" value="PUA domain-like"/>
    <property type="match status" value="1"/>
</dbReference>
<feature type="domain" description="DUF3850" evidence="1">
    <location>
        <begin position="2"/>
        <end position="74"/>
    </location>
</feature>
<dbReference type="AlphaFoldDB" id="A0AAW9K7Q3"/>
<accession>A0AAW9K7Q3</accession>
<gene>
    <name evidence="2" type="ORF">RAK27_14110</name>
</gene>
<dbReference type="InterPro" id="IPR015947">
    <property type="entry name" value="PUA-like_sf"/>
</dbReference>
<proteinExistence type="predicted"/>
<reference evidence="2" key="1">
    <citation type="submission" date="2023-08" db="EMBL/GenBank/DDBJ databases">
        <title>Genomic characterization of piscicolin 126 produced by Carnobacterium maltaromaticum CM22 strain isolated from salmon (Salmo salar).</title>
        <authorList>
            <person name="Gonzalez-Gragera E."/>
            <person name="Garcia-Lopez J.D."/>
            <person name="Teso-Perez C."/>
            <person name="Gimenez-Hernandez I."/>
            <person name="Peralta-Sanchez J.M."/>
            <person name="Valdivia E."/>
            <person name="Montalban-Lopez M."/>
            <person name="Martin-Platero A.M."/>
            <person name="Banos A."/>
            <person name="Martinez-Bueno M."/>
        </authorList>
    </citation>
    <scope>NUCLEOTIDE SEQUENCE</scope>
    <source>
        <strain evidence="2">CM22</strain>
    </source>
</reference>
<dbReference type="Pfam" id="PF12961">
    <property type="entry name" value="DUF3850"/>
    <property type="match status" value="1"/>
</dbReference>
<dbReference type="Gene3D" id="2.30.130.30">
    <property type="entry name" value="Hypothetical protein"/>
    <property type="match status" value="1"/>
</dbReference>
<evidence type="ECO:0000259" key="1">
    <source>
        <dbReference type="Pfam" id="PF12961"/>
    </source>
</evidence>
<evidence type="ECO:0000313" key="2">
    <source>
        <dbReference type="EMBL" id="MDZ5759792.1"/>
    </source>
</evidence>
<name>A0AAW9K7Q3_CARML</name>
<sequence>MIHALKTESCYFWAVRNKIKTFEIRVNDRNYQVNDCLLLKEIDENNNFTGQKTLVQITYICDYLQQENILVLGIL</sequence>
<comment type="caution">
    <text evidence="2">The sequence shown here is derived from an EMBL/GenBank/DDBJ whole genome shotgun (WGS) entry which is preliminary data.</text>
</comment>
<organism evidence="2 3">
    <name type="scientific">Carnobacterium maltaromaticum</name>
    <name type="common">Carnobacterium piscicola</name>
    <dbReference type="NCBI Taxonomy" id="2751"/>
    <lineage>
        <taxon>Bacteria</taxon>
        <taxon>Bacillati</taxon>
        <taxon>Bacillota</taxon>
        <taxon>Bacilli</taxon>
        <taxon>Lactobacillales</taxon>
        <taxon>Carnobacteriaceae</taxon>
        <taxon>Carnobacterium</taxon>
    </lineage>
</organism>
<dbReference type="Proteomes" id="UP001290462">
    <property type="component" value="Unassembled WGS sequence"/>
</dbReference>
<evidence type="ECO:0000313" key="3">
    <source>
        <dbReference type="Proteomes" id="UP001290462"/>
    </source>
</evidence>
<dbReference type="EMBL" id="JAVBVO010000004">
    <property type="protein sequence ID" value="MDZ5759792.1"/>
    <property type="molecule type" value="Genomic_DNA"/>
</dbReference>